<dbReference type="KEGG" id="nre:BES08_00040"/>
<keyword evidence="5" id="KW-1185">Reference proteome</keyword>
<name>A0A1D7ZZP2_9SPHN</name>
<gene>
    <name evidence="4" type="ORF">BES08_00040</name>
</gene>
<dbReference type="AlphaFoldDB" id="A0A1D7ZZP2"/>
<evidence type="ECO:0000256" key="1">
    <source>
        <dbReference type="ARBA" id="ARBA00022679"/>
    </source>
</evidence>
<protein>
    <recommendedName>
        <fullName evidence="3">HipA-like C-terminal domain-containing protein</fullName>
    </recommendedName>
</protein>
<dbReference type="Pfam" id="PF07804">
    <property type="entry name" value="HipA_C"/>
    <property type="match status" value="1"/>
</dbReference>
<evidence type="ECO:0000313" key="4">
    <source>
        <dbReference type="EMBL" id="AOR75324.1"/>
    </source>
</evidence>
<dbReference type="InterPro" id="IPR012893">
    <property type="entry name" value="HipA-like_C"/>
</dbReference>
<sequence>MRFLDEAGQVIRGNAGDSVPRLVDLEAITAIARAYEQGKEVSNKDDHLRNHSFLYAGGGQWRLSPVFDVNPAPDRNPHLEMSILEGGAHDRSMALALEACEFFEIGEQEARDTIQGLAQTVSSSWRNALCEVSVSCPLARSYERAVVHDKMKLILGL</sequence>
<dbReference type="RefSeq" id="WP_069707328.1">
    <property type="nucleotide sequence ID" value="NZ_CP017075.1"/>
</dbReference>
<proteinExistence type="predicted"/>
<feature type="domain" description="HipA-like C-terminal" evidence="3">
    <location>
        <begin position="41"/>
        <end position="125"/>
    </location>
</feature>
<organism evidence="4 5">
    <name type="scientific">Novosphingobium resinovorum</name>
    <dbReference type="NCBI Taxonomy" id="158500"/>
    <lineage>
        <taxon>Bacteria</taxon>
        <taxon>Pseudomonadati</taxon>
        <taxon>Pseudomonadota</taxon>
        <taxon>Alphaproteobacteria</taxon>
        <taxon>Sphingomonadales</taxon>
        <taxon>Sphingomonadaceae</taxon>
        <taxon>Novosphingobium</taxon>
    </lineage>
</organism>
<keyword evidence="2" id="KW-0418">Kinase</keyword>
<reference evidence="5" key="1">
    <citation type="journal article" date="2017" name="J. Biotechnol.">
        <title>Complete genome sequence of Novosphingobium resinovorum SA1, a versatile xenobiotic-degrading bacterium capable of utilizing sulfanilic acid.</title>
        <authorList>
            <person name="Hegedus B."/>
            <person name="Kos P.B."/>
            <person name="Balint B."/>
            <person name="Maroti G."/>
            <person name="Gan H.M."/>
            <person name="Perei K."/>
            <person name="Rakhely G."/>
        </authorList>
    </citation>
    <scope>NUCLEOTIDE SEQUENCE [LARGE SCALE GENOMIC DNA]</scope>
    <source>
        <strain evidence="5">SA1</strain>
    </source>
</reference>
<evidence type="ECO:0000256" key="2">
    <source>
        <dbReference type="ARBA" id="ARBA00022777"/>
    </source>
</evidence>
<evidence type="ECO:0000313" key="5">
    <source>
        <dbReference type="Proteomes" id="UP000094626"/>
    </source>
</evidence>
<dbReference type="Proteomes" id="UP000094626">
    <property type="component" value="Chromosome"/>
</dbReference>
<keyword evidence="1" id="KW-0808">Transferase</keyword>
<dbReference type="EMBL" id="CP017075">
    <property type="protein sequence ID" value="AOR75324.1"/>
    <property type="molecule type" value="Genomic_DNA"/>
</dbReference>
<evidence type="ECO:0000259" key="3">
    <source>
        <dbReference type="Pfam" id="PF07804"/>
    </source>
</evidence>
<accession>A0A1D7ZZP2</accession>
<dbReference type="GO" id="GO:0016301">
    <property type="term" value="F:kinase activity"/>
    <property type="evidence" value="ECO:0007669"/>
    <property type="project" value="UniProtKB-KW"/>
</dbReference>